<evidence type="ECO:0000313" key="2">
    <source>
        <dbReference type="Proteomes" id="UP000616151"/>
    </source>
</evidence>
<dbReference type="Proteomes" id="UP000616151">
    <property type="component" value="Unassembled WGS sequence"/>
</dbReference>
<name>A0ACC5R9C3_9HYPH</name>
<reference evidence="1" key="1">
    <citation type="submission" date="2021-01" db="EMBL/GenBank/DDBJ databases">
        <authorList>
            <person name="Sun Q."/>
        </authorList>
    </citation>
    <scope>NUCLEOTIDE SEQUENCE</scope>
    <source>
        <strain evidence="1">YIM B02566</strain>
    </source>
</reference>
<comment type="caution">
    <text evidence="1">The sequence shown here is derived from an EMBL/GenBank/DDBJ whole genome shotgun (WGS) entry which is preliminary data.</text>
</comment>
<keyword evidence="2" id="KW-1185">Reference proteome</keyword>
<organism evidence="1 2">
    <name type="scientific">Taklimakanibacter albus</name>
    <dbReference type="NCBI Taxonomy" id="2800327"/>
    <lineage>
        <taxon>Bacteria</taxon>
        <taxon>Pseudomonadati</taxon>
        <taxon>Pseudomonadota</taxon>
        <taxon>Alphaproteobacteria</taxon>
        <taxon>Hyphomicrobiales</taxon>
        <taxon>Aestuariivirgaceae</taxon>
        <taxon>Taklimakanibacter</taxon>
    </lineage>
</organism>
<evidence type="ECO:0000313" key="1">
    <source>
        <dbReference type="EMBL" id="MBK1869192.1"/>
    </source>
</evidence>
<accession>A0ACC5R9C3</accession>
<protein>
    <submittedName>
        <fullName evidence="1">SDR family oxidoreductase</fullName>
    </submittedName>
</protein>
<sequence length="252" mass="26236">MIDLKGKTVLVTGASRGIGTAIARAAAAAGAFVLLHYAKSRQVAETLQAEIGPASCRLIAADLAAPDAASGLWRDAEAAAPRIDVLVNNAGIFVPAPITAPMTDWQKSFAQVMQVNLTAPAELCKLAVAHFRKQGGGKIINIASRAAHRGDAPDQWPYAASKGALVALTKTIARGYAAENILAFAVAPGFTETEMAYVGMTEADIKRIVSEIPLGSMASAEEVGALVAFLCTDQVRHMTGATFDVNGASYVR</sequence>
<dbReference type="EMBL" id="JAENHL010000007">
    <property type="protein sequence ID" value="MBK1869192.1"/>
    <property type="molecule type" value="Genomic_DNA"/>
</dbReference>
<gene>
    <name evidence="1" type="ORF">JHL16_22725</name>
</gene>
<proteinExistence type="predicted"/>